<feature type="region of interest" description="Disordered" evidence="1">
    <location>
        <begin position="21"/>
        <end position="126"/>
    </location>
</feature>
<feature type="compositionally biased region" description="Polar residues" evidence="1">
    <location>
        <begin position="58"/>
        <end position="101"/>
    </location>
</feature>
<name>A0ABW5M4Y2_9BACT</name>
<reference evidence="4" key="1">
    <citation type="journal article" date="2019" name="Int. J. Syst. Evol. Microbiol.">
        <title>The Global Catalogue of Microorganisms (GCM) 10K type strain sequencing project: providing services to taxonomists for standard genome sequencing and annotation.</title>
        <authorList>
            <consortium name="The Broad Institute Genomics Platform"/>
            <consortium name="The Broad Institute Genome Sequencing Center for Infectious Disease"/>
            <person name="Wu L."/>
            <person name="Ma J."/>
        </authorList>
    </citation>
    <scope>NUCLEOTIDE SEQUENCE [LARGE SCALE GENOMIC DNA]</scope>
    <source>
        <strain evidence="4">KCTC 42805</strain>
    </source>
</reference>
<evidence type="ECO:0000313" key="4">
    <source>
        <dbReference type="Proteomes" id="UP001597469"/>
    </source>
</evidence>
<feature type="compositionally biased region" description="Polar residues" evidence="1">
    <location>
        <begin position="21"/>
        <end position="50"/>
    </location>
</feature>
<dbReference type="Proteomes" id="UP001597469">
    <property type="component" value="Unassembled WGS sequence"/>
</dbReference>
<evidence type="ECO:0000313" key="3">
    <source>
        <dbReference type="EMBL" id="MFD2571576.1"/>
    </source>
</evidence>
<dbReference type="RefSeq" id="WP_381523250.1">
    <property type="nucleotide sequence ID" value="NZ_JBHULN010000007.1"/>
</dbReference>
<evidence type="ECO:0000256" key="2">
    <source>
        <dbReference type="SAM" id="SignalP"/>
    </source>
</evidence>
<feature type="compositionally biased region" description="Polar residues" evidence="1">
    <location>
        <begin position="108"/>
        <end position="126"/>
    </location>
</feature>
<sequence>MKKQMLAGAILSFALVYATAQGQTTSPGNTRATGTNGSNPTANGKASTKISDGRSPKNAHSMTSQTVDGSTPGATNDGASGQSGSPTPYQEAATSHGTVQHSGRKLQKNTSKASQKSTASGKKSSR</sequence>
<evidence type="ECO:0000256" key="1">
    <source>
        <dbReference type="SAM" id="MobiDB-lite"/>
    </source>
</evidence>
<organism evidence="3 4">
    <name type="scientific">Spirosoma soli</name>
    <dbReference type="NCBI Taxonomy" id="1770529"/>
    <lineage>
        <taxon>Bacteria</taxon>
        <taxon>Pseudomonadati</taxon>
        <taxon>Bacteroidota</taxon>
        <taxon>Cytophagia</taxon>
        <taxon>Cytophagales</taxon>
        <taxon>Cytophagaceae</taxon>
        <taxon>Spirosoma</taxon>
    </lineage>
</organism>
<gene>
    <name evidence="3" type="ORF">ACFSUS_13105</name>
</gene>
<feature type="chain" id="PRO_5046991533" evidence="2">
    <location>
        <begin position="21"/>
        <end position="126"/>
    </location>
</feature>
<accession>A0ABW5M4Y2</accession>
<protein>
    <submittedName>
        <fullName evidence="3">Uncharacterized protein</fullName>
    </submittedName>
</protein>
<comment type="caution">
    <text evidence="3">The sequence shown here is derived from an EMBL/GenBank/DDBJ whole genome shotgun (WGS) entry which is preliminary data.</text>
</comment>
<dbReference type="EMBL" id="JBHULN010000007">
    <property type="protein sequence ID" value="MFD2571576.1"/>
    <property type="molecule type" value="Genomic_DNA"/>
</dbReference>
<keyword evidence="2" id="KW-0732">Signal</keyword>
<feature type="signal peptide" evidence="2">
    <location>
        <begin position="1"/>
        <end position="20"/>
    </location>
</feature>
<proteinExistence type="predicted"/>
<keyword evidence="4" id="KW-1185">Reference proteome</keyword>